<gene>
    <name evidence="3" type="ORF">ACFPK8_09575</name>
</gene>
<feature type="domain" description="TarS/TarP linker" evidence="2">
    <location>
        <begin position="231"/>
        <end position="319"/>
    </location>
</feature>
<evidence type="ECO:0000259" key="1">
    <source>
        <dbReference type="Pfam" id="PF00535"/>
    </source>
</evidence>
<dbReference type="PANTHER" id="PTHR22916:SF3">
    <property type="entry name" value="UDP-GLCNAC:BETAGAL BETA-1,3-N-ACETYLGLUCOSAMINYLTRANSFERASE-LIKE PROTEIN 1"/>
    <property type="match status" value="1"/>
</dbReference>
<sequence>MDSPDVSVIIPVYNAVDYVGQAVASVQSQSISPERVEIVIIDDGSTDGSGDIVRELAREDARIHVLFQENSGTPGGARNPGIRAARGNYVFFLDADDKLTERALERMVDTAIAEGSEVVLGKIASIDGRRVPTSMFRSTVLDADVVRDKVFNTLGPTKLVSKDLIDRLELRFPTDQKVGEDQPFMAAVYLNASKISVLADMDYYLTQHRPDRGNITFTKQDSFAHAEVAIRLSRVIEKYTDPGEVRDALIRRPFDWSLPRAMDRRWNTMSRERQGELAAYIRDSIGYLYTEGVRALVRPETRVRTDLVLSADLTALSEYIKFLSTPDARKIEWRDGDFRAVLPGDLREAVPVEDRREPAPKMTCRLEAVSVAGGRTSVSVSVGIPGFVDVPDRLAVRARHRTSGEVRDAHVVDEEFAPRTENFFTSGEFDQLGRGVWDVFVLVGIGSYEKEIRFGSARNAKIPPEGVSNASEEPSPRNSVLAYFTQGAGNLSIDVGSVLHKDVARADVVGLTIDENARPVAIVHLTRAPKPKDEFFAHLDNTPSYGGRMLLPTVRLGVRTIGLRLPLTAQMQGASLTVSAVLGGEPTRLALQGADFWPARAAGFGLTDIGGTLTVTDVPVRSTARSDLKQALSPAVSRFQETAKTSRRGARSLVKSVPVVGGLATRVAKKLRSGR</sequence>
<dbReference type="Pfam" id="PF00535">
    <property type="entry name" value="Glycos_transf_2"/>
    <property type="match status" value="1"/>
</dbReference>
<evidence type="ECO:0000313" key="3">
    <source>
        <dbReference type="EMBL" id="MFC5297757.1"/>
    </source>
</evidence>
<name>A0ABW0FEV9_9MICO</name>
<dbReference type="EMBL" id="JBHSLN010000022">
    <property type="protein sequence ID" value="MFC5297757.1"/>
    <property type="molecule type" value="Genomic_DNA"/>
</dbReference>
<evidence type="ECO:0000313" key="4">
    <source>
        <dbReference type="Proteomes" id="UP001595937"/>
    </source>
</evidence>
<reference evidence="4" key="1">
    <citation type="journal article" date="2019" name="Int. J. Syst. Evol. Microbiol.">
        <title>The Global Catalogue of Microorganisms (GCM) 10K type strain sequencing project: providing services to taxonomists for standard genome sequencing and annotation.</title>
        <authorList>
            <consortium name="The Broad Institute Genomics Platform"/>
            <consortium name="The Broad Institute Genome Sequencing Center for Infectious Disease"/>
            <person name="Wu L."/>
            <person name="Ma J."/>
        </authorList>
    </citation>
    <scope>NUCLEOTIDE SEQUENCE [LARGE SCALE GENOMIC DNA]</scope>
    <source>
        <strain evidence="4">CGMCC 1.16455</strain>
    </source>
</reference>
<accession>A0ABW0FEV9</accession>
<dbReference type="InterPro" id="IPR029044">
    <property type="entry name" value="Nucleotide-diphossugar_trans"/>
</dbReference>
<proteinExistence type="predicted"/>
<dbReference type="InterPro" id="IPR054028">
    <property type="entry name" value="TarS/TarP_linker"/>
</dbReference>
<dbReference type="Gene3D" id="3.90.550.10">
    <property type="entry name" value="Spore Coat Polysaccharide Biosynthesis Protein SpsA, Chain A"/>
    <property type="match status" value="1"/>
</dbReference>
<dbReference type="GeneID" id="303295711"/>
<dbReference type="InterPro" id="IPR001173">
    <property type="entry name" value="Glyco_trans_2-like"/>
</dbReference>
<feature type="domain" description="Glycosyltransferase 2-like" evidence="1">
    <location>
        <begin position="7"/>
        <end position="135"/>
    </location>
</feature>
<dbReference type="PANTHER" id="PTHR22916">
    <property type="entry name" value="GLYCOSYLTRANSFERASE"/>
    <property type="match status" value="1"/>
</dbReference>
<dbReference type="Proteomes" id="UP001595937">
    <property type="component" value="Unassembled WGS sequence"/>
</dbReference>
<dbReference type="CDD" id="cd00761">
    <property type="entry name" value="Glyco_tranf_GTA_type"/>
    <property type="match status" value="1"/>
</dbReference>
<organism evidence="3 4">
    <name type="scientific">Brachybacterium tyrofermentans</name>
    <dbReference type="NCBI Taxonomy" id="47848"/>
    <lineage>
        <taxon>Bacteria</taxon>
        <taxon>Bacillati</taxon>
        <taxon>Actinomycetota</taxon>
        <taxon>Actinomycetes</taxon>
        <taxon>Micrococcales</taxon>
        <taxon>Dermabacteraceae</taxon>
        <taxon>Brachybacterium</taxon>
    </lineage>
</organism>
<comment type="caution">
    <text evidence="3">The sequence shown here is derived from an EMBL/GenBank/DDBJ whole genome shotgun (WGS) entry which is preliminary data.</text>
</comment>
<dbReference type="SUPFAM" id="SSF53448">
    <property type="entry name" value="Nucleotide-diphospho-sugar transferases"/>
    <property type="match status" value="1"/>
</dbReference>
<protein>
    <submittedName>
        <fullName evidence="3">Glycosyltransferase family 2 protein</fullName>
    </submittedName>
</protein>
<evidence type="ECO:0000259" key="2">
    <source>
        <dbReference type="Pfam" id="PF22181"/>
    </source>
</evidence>
<keyword evidence="4" id="KW-1185">Reference proteome</keyword>
<dbReference type="RefSeq" id="WP_343921987.1">
    <property type="nucleotide sequence ID" value="NZ_BAAAIR010000006.1"/>
</dbReference>
<dbReference type="Pfam" id="PF22181">
    <property type="entry name" value="TarS_linker"/>
    <property type="match status" value="1"/>
</dbReference>